<dbReference type="AlphaFoldDB" id="A0A1S7Q8J5"/>
<dbReference type="STRING" id="1183432.AGR3A_Cc420072"/>
<dbReference type="Proteomes" id="UP000191988">
    <property type="component" value="Unassembled WGS sequence"/>
</dbReference>
<accession>A0A1S7Q8J5</accession>
<organism evidence="1 2">
    <name type="scientific">Agrobacterium tomkonis CFBP 6623</name>
    <dbReference type="NCBI Taxonomy" id="1183432"/>
    <lineage>
        <taxon>Bacteria</taxon>
        <taxon>Pseudomonadati</taxon>
        <taxon>Pseudomonadota</taxon>
        <taxon>Alphaproteobacteria</taxon>
        <taxon>Hyphomicrobiales</taxon>
        <taxon>Rhizobiaceae</taxon>
        <taxon>Rhizobium/Agrobacterium group</taxon>
        <taxon>Agrobacterium</taxon>
        <taxon>Agrobacterium tumefaciens complex</taxon>
    </lineage>
</organism>
<name>A0A1S7Q8J5_9HYPH</name>
<proteinExistence type="predicted"/>
<evidence type="ECO:0000313" key="2">
    <source>
        <dbReference type="Proteomes" id="UP000191988"/>
    </source>
</evidence>
<gene>
    <name evidence="1" type="ORF">AGR3A_Cc420072</name>
</gene>
<dbReference type="EMBL" id="FBWK01000037">
    <property type="protein sequence ID" value="CUX33047.1"/>
    <property type="molecule type" value="Genomic_DNA"/>
</dbReference>
<sequence length="96" mass="10929">MRKSWIRVIVSCRNPTSSISDICCNAATEETRKVIPGFFYSLPVMNVLPALANFQAILAGRRGELFVPERPRIFSMKEFGHGTHHSNTHWFGRSHI</sequence>
<keyword evidence="2" id="KW-1185">Reference proteome</keyword>
<evidence type="ECO:0000313" key="1">
    <source>
        <dbReference type="EMBL" id="CUX33047.1"/>
    </source>
</evidence>
<reference evidence="2" key="1">
    <citation type="submission" date="2016-01" db="EMBL/GenBank/DDBJ databases">
        <authorList>
            <person name="Regsiter A."/>
            <person name="william w."/>
        </authorList>
    </citation>
    <scope>NUCLEOTIDE SEQUENCE [LARGE SCALE GENOMIC DNA]</scope>
    <source>
        <strain evidence="2">CFBP 6623</strain>
    </source>
</reference>
<protein>
    <submittedName>
        <fullName evidence="1">Uncharacterized protein</fullName>
    </submittedName>
</protein>